<reference evidence="1 2" key="1">
    <citation type="submission" date="2024-01" db="EMBL/GenBank/DDBJ databases">
        <title>Genome assemblies of Stephania.</title>
        <authorList>
            <person name="Yang L."/>
        </authorList>
    </citation>
    <scope>NUCLEOTIDE SEQUENCE [LARGE SCALE GENOMIC DNA]</scope>
    <source>
        <strain evidence="1">QJT</strain>
        <tissue evidence="1">Leaf</tissue>
    </source>
</reference>
<comment type="caution">
    <text evidence="1">The sequence shown here is derived from an EMBL/GenBank/DDBJ whole genome shotgun (WGS) entry which is preliminary data.</text>
</comment>
<protein>
    <submittedName>
        <fullName evidence="1">Uncharacterized protein</fullName>
    </submittedName>
</protein>
<proteinExistence type="predicted"/>
<dbReference type="EMBL" id="JBBNAE010000005">
    <property type="protein sequence ID" value="KAK9122831.1"/>
    <property type="molecule type" value="Genomic_DNA"/>
</dbReference>
<sequence>MLESVCLRPEICDERKWPLGDEGKFTVKSMFSAISRGGLNKLFLISNRFGGREPQIR</sequence>
<dbReference type="Proteomes" id="UP001417504">
    <property type="component" value="Unassembled WGS sequence"/>
</dbReference>
<gene>
    <name evidence="1" type="ORF">Sjap_012433</name>
</gene>
<accession>A0AAP0P0C4</accession>
<evidence type="ECO:0000313" key="2">
    <source>
        <dbReference type="Proteomes" id="UP001417504"/>
    </source>
</evidence>
<organism evidence="1 2">
    <name type="scientific">Stephania japonica</name>
    <dbReference type="NCBI Taxonomy" id="461633"/>
    <lineage>
        <taxon>Eukaryota</taxon>
        <taxon>Viridiplantae</taxon>
        <taxon>Streptophyta</taxon>
        <taxon>Embryophyta</taxon>
        <taxon>Tracheophyta</taxon>
        <taxon>Spermatophyta</taxon>
        <taxon>Magnoliopsida</taxon>
        <taxon>Ranunculales</taxon>
        <taxon>Menispermaceae</taxon>
        <taxon>Menispermoideae</taxon>
        <taxon>Cissampelideae</taxon>
        <taxon>Stephania</taxon>
    </lineage>
</organism>
<keyword evidence="2" id="KW-1185">Reference proteome</keyword>
<evidence type="ECO:0000313" key="1">
    <source>
        <dbReference type="EMBL" id="KAK9122831.1"/>
    </source>
</evidence>
<dbReference type="AlphaFoldDB" id="A0AAP0P0C4"/>
<name>A0AAP0P0C4_9MAGN</name>